<evidence type="ECO:0000313" key="3">
    <source>
        <dbReference type="WBParaSite" id="TCNE_0001854001-mRNA-1"/>
    </source>
</evidence>
<dbReference type="InterPro" id="IPR027267">
    <property type="entry name" value="AH/BAR_dom_sf"/>
</dbReference>
<sequence length="94" mass="11257">MQEITILNERRRDMDIAAEEANRGPNETRMQRTFKAEQTRRDYEMQLGLVKAEFRKLPAIQIEQAKCLKNFNELMFNYHSQMETLLVKHRADKV</sequence>
<evidence type="ECO:0000313" key="1">
    <source>
        <dbReference type="EMBL" id="VDM49857.1"/>
    </source>
</evidence>
<gene>
    <name evidence="1" type="ORF">TCNE_LOCUS18536</name>
</gene>
<name>A0A183VCR6_TOXCA</name>
<keyword evidence="2" id="KW-1185">Reference proteome</keyword>
<dbReference type="EMBL" id="UYWY01025646">
    <property type="protein sequence ID" value="VDM49857.1"/>
    <property type="molecule type" value="Genomic_DNA"/>
</dbReference>
<dbReference type="SUPFAM" id="SSF103657">
    <property type="entry name" value="BAR/IMD domain-like"/>
    <property type="match status" value="1"/>
</dbReference>
<reference evidence="3" key="1">
    <citation type="submission" date="2016-06" db="UniProtKB">
        <authorList>
            <consortium name="WormBaseParasite"/>
        </authorList>
    </citation>
    <scope>IDENTIFICATION</scope>
</reference>
<organism evidence="2 3">
    <name type="scientific">Toxocara canis</name>
    <name type="common">Canine roundworm</name>
    <dbReference type="NCBI Taxonomy" id="6265"/>
    <lineage>
        <taxon>Eukaryota</taxon>
        <taxon>Metazoa</taxon>
        <taxon>Ecdysozoa</taxon>
        <taxon>Nematoda</taxon>
        <taxon>Chromadorea</taxon>
        <taxon>Rhabditida</taxon>
        <taxon>Spirurina</taxon>
        <taxon>Ascaridomorpha</taxon>
        <taxon>Ascaridoidea</taxon>
        <taxon>Toxocaridae</taxon>
        <taxon>Toxocara</taxon>
    </lineage>
</organism>
<proteinExistence type="predicted"/>
<evidence type="ECO:0000313" key="2">
    <source>
        <dbReference type="Proteomes" id="UP000050794"/>
    </source>
</evidence>
<accession>A0A183VCR6</accession>
<reference evidence="1 2" key="2">
    <citation type="submission" date="2018-11" db="EMBL/GenBank/DDBJ databases">
        <authorList>
            <consortium name="Pathogen Informatics"/>
        </authorList>
    </citation>
    <scope>NUCLEOTIDE SEQUENCE [LARGE SCALE GENOMIC DNA]</scope>
</reference>
<dbReference type="Proteomes" id="UP000050794">
    <property type="component" value="Unassembled WGS sequence"/>
</dbReference>
<protein>
    <submittedName>
        <fullName evidence="3">BAR domain-containing protein</fullName>
    </submittedName>
</protein>
<dbReference type="Gene3D" id="1.20.1270.60">
    <property type="entry name" value="Arfaptin homology (AH) domain/BAR domain"/>
    <property type="match status" value="1"/>
</dbReference>
<dbReference type="AlphaFoldDB" id="A0A183VCR6"/>
<dbReference type="WBParaSite" id="TCNE_0001854001-mRNA-1">
    <property type="protein sequence ID" value="TCNE_0001854001-mRNA-1"/>
    <property type="gene ID" value="TCNE_0001854001"/>
</dbReference>